<dbReference type="GO" id="GO:0046872">
    <property type="term" value="F:metal ion binding"/>
    <property type="evidence" value="ECO:0007669"/>
    <property type="project" value="UniProtKB-KW"/>
</dbReference>
<dbReference type="InterPro" id="IPR010197">
    <property type="entry name" value="OSBS/NAAAR"/>
</dbReference>
<reference evidence="8 9" key="1">
    <citation type="journal article" date="2018" name="Nat. Biotechnol.">
        <title>A standardized bacterial taxonomy based on genome phylogeny substantially revises the tree of life.</title>
        <authorList>
            <person name="Parks D.H."/>
            <person name="Chuvochina M."/>
            <person name="Waite D.W."/>
            <person name="Rinke C."/>
            <person name="Skarshewski A."/>
            <person name="Chaumeil P.A."/>
            <person name="Hugenholtz P."/>
        </authorList>
    </citation>
    <scope>NUCLEOTIDE SEQUENCE [LARGE SCALE GENOMIC DNA]</scope>
    <source>
        <strain evidence="8">UBA9375</strain>
    </source>
</reference>
<dbReference type="SUPFAM" id="SSF54826">
    <property type="entry name" value="Enolase N-terminal domain-like"/>
    <property type="match status" value="1"/>
</dbReference>
<organism evidence="8 9">
    <name type="scientific">Gimesia maris</name>
    <dbReference type="NCBI Taxonomy" id="122"/>
    <lineage>
        <taxon>Bacteria</taxon>
        <taxon>Pseudomonadati</taxon>
        <taxon>Planctomycetota</taxon>
        <taxon>Planctomycetia</taxon>
        <taxon>Planctomycetales</taxon>
        <taxon>Planctomycetaceae</taxon>
        <taxon>Gimesia</taxon>
    </lineage>
</organism>
<dbReference type="SFLD" id="SFLDF00009">
    <property type="entry name" value="o-succinylbenzoate_synthase"/>
    <property type="match status" value="1"/>
</dbReference>
<dbReference type="Pfam" id="PF13378">
    <property type="entry name" value="MR_MLE_C"/>
    <property type="match status" value="1"/>
</dbReference>
<dbReference type="AlphaFoldDB" id="A0A3D3R944"/>
<dbReference type="InterPro" id="IPR036849">
    <property type="entry name" value="Enolase-like_C_sf"/>
</dbReference>
<evidence type="ECO:0000256" key="1">
    <source>
        <dbReference type="ARBA" id="ARBA00001968"/>
    </source>
</evidence>
<feature type="domain" description="Mandelate racemase/muconate lactonizing enzyme C-terminal" evidence="7">
    <location>
        <begin position="142"/>
        <end position="234"/>
    </location>
</feature>
<dbReference type="GO" id="GO:0043748">
    <property type="term" value="F:O-succinylbenzoate synthase activity"/>
    <property type="evidence" value="ECO:0007669"/>
    <property type="project" value="UniProtKB-EC"/>
</dbReference>
<dbReference type="Proteomes" id="UP000263642">
    <property type="component" value="Unassembled WGS sequence"/>
</dbReference>
<dbReference type="Pfam" id="PF02746">
    <property type="entry name" value="MR_MLE_N"/>
    <property type="match status" value="1"/>
</dbReference>
<dbReference type="GO" id="GO:0016854">
    <property type="term" value="F:racemase and epimerase activity"/>
    <property type="evidence" value="ECO:0007669"/>
    <property type="project" value="UniProtKB-ARBA"/>
</dbReference>
<sequence>MKIERIELYHVAMPLIYPWRTAYGEDAAIHSVLCRMISGSVEGWGESTPLAAPCYSPEWAGGVFHTVSEWLAPAVIGQDYESGDALQQTLSLYKGNPFAKAALDNAWWSLHSRISGIPLHTALGATRDEVPVGADFGVMDHLDDLIEAVGAAVAEKFPRIKLKFRPGWDVPMLQAVRSAFPDDIFHIDCNSGYRLSDVALFQAIDEFQLAMIEQPLQHDDLTDHRELQKMIQTPVCLDESITHPYRAQQAVDLKSCQFVNVKPGRVGGLTNAVKIHDLCQQAGIPCWVGGMLESATGASHCAALAMLDNFTYPADIFPSEKYYREDLAEVPLSLSVTNAGVPGVKAFSELPDPDSGRLQALTIQKKIISS</sequence>
<dbReference type="InterPro" id="IPR029065">
    <property type="entry name" value="Enolase_C-like"/>
</dbReference>
<protein>
    <recommendedName>
        <fullName evidence="5 6">o-succinylbenzoate synthase</fullName>
        <ecNumber evidence="5 6">4.2.1.113</ecNumber>
    </recommendedName>
</protein>
<evidence type="ECO:0000256" key="6">
    <source>
        <dbReference type="NCBIfam" id="TIGR01928"/>
    </source>
</evidence>
<dbReference type="SMART" id="SM00922">
    <property type="entry name" value="MR_MLE"/>
    <property type="match status" value="1"/>
</dbReference>
<dbReference type="SUPFAM" id="SSF51604">
    <property type="entry name" value="Enolase C-terminal domain-like"/>
    <property type="match status" value="1"/>
</dbReference>
<dbReference type="EMBL" id="DQAY01000128">
    <property type="protein sequence ID" value="HCO25394.1"/>
    <property type="molecule type" value="Genomic_DNA"/>
</dbReference>
<evidence type="ECO:0000256" key="4">
    <source>
        <dbReference type="ARBA" id="ARBA00023239"/>
    </source>
</evidence>
<proteinExistence type="predicted"/>
<comment type="caution">
    <text evidence="8">The sequence shown here is derived from an EMBL/GenBank/DDBJ whole genome shotgun (WGS) entry which is preliminary data.</text>
</comment>
<dbReference type="GO" id="GO:0009234">
    <property type="term" value="P:menaquinone biosynthetic process"/>
    <property type="evidence" value="ECO:0007669"/>
    <property type="project" value="UniProtKB-UniRule"/>
</dbReference>
<evidence type="ECO:0000259" key="7">
    <source>
        <dbReference type="SMART" id="SM00922"/>
    </source>
</evidence>
<dbReference type="EC" id="4.2.1.113" evidence="5 6"/>
<name>A0A3D3R944_9PLAN</name>
<dbReference type="InterPro" id="IPR013342">
    <property type="entry name" value="Mandelate_racemase_C"/>
</dbReference>
<evidence type="ECO:0000256" key="2">
    <source>
        <dbReference type="ARBA" id="ARBA00022723"/>
    </source>
</evidence>
<evidence type="ECO:0000256" key="3">
    <source>
        <dbReference type="ARBA" id="ARBA00022842"/>
    </source>
</evidence>
<comment type="cofactor">
    <cofactor evidence="1">
        <name>a divalent metal cation</name>
        <dbReference type="ChEBI" id="CHEBI:60240"/>
    </cofactor>
</comment>
<evidence type="ECO:0000313" key="8">
    <source>
        <dbReference type="EMBL" id="HCO25394.1"/>
    </source>
</evidence>
<dbReference type="Gene3D" id="3.30.390.10">
    <property type="entry name" value="Enolase-like, N-terminal domain"/>
    <property type="match status" value="1"/>
</dbReference>
<dbReference type="UniPathway" id="UPA01057">
    <property type="reaction ID" value="UER00165"/>
</dbReference>
<dbReference type="Gene3D" id="3.20.20.120">
    <property type="entry name" value="Enolase-like C-terminal domain"/>
    <property type="match status" value="1"/>
</dbReference>
<keyword evidence="2" id="KW-0479">Metal-binding</keyword>
<accession>A0A3D3R944</accession>
<dbReference type="PANTHER" id="PTHR48073:SF5">
    <property type="entry name" value="O-SUCCINYLBENZOATE SYNTHASE"/>
    <property type="match status" value="1"/>
</dbReference>
<evidence type="ECO:0000313" key="9">
    <source>
        <dbReference type="Proteomes" id="UP000263642"/>
    </source>
</evidence>
<dbReference type="PANTHER" id="PTHR48073">
    <property type="entry name" value="O-SUCCINYLBENZOATE SYNTHASE-RELATED"/>
    <property type="match status" value="1"/>
</dbReference>
<dbReference type="NCBIfam" id="TIGR01928">
    <property type="entry name" value="menC_lowGC_arch"/>
    <property type="match status" value="1"/>
</dbReference>
<keyword evidence="4" id="KW-0456">Lyase</keyword>
<dbReference type="SFLD" id="SFLDS00001">
    <property type="entry name" value="Enolase"/>
    <property type="match status" value="1"/>
</dbReference>
<dbReference type="InterPro" id="IPR029017">
    <property type="entry name" value="Enolase-like_N"/>
</dbReference>
<dbReference type="SFLD" id="SFLDG00180">
    <property type="entry name" value="muconate_cycloisomerase"/>
    <property type="match status" value="1"/>
</dbReference>
<gene>
    <name evidence="8" type="primary">menC</name>
    <name evidence="8" type="ORF">DIT97_21105</name>
</gene>
<dbReference type="UniPathway" id="UPA00079"/>
<evidence type="ECO:0000256" key="5">
    <source>
        <dbReference type="ARBA" id="ARBA00029491"/>
    </source>
</evidence>
<dbReference type="InterPro" id="IPR013341">
    <property type="entry name" value="Mandelate_racemase_N_dom"/>
</dbReference>
<keyword evidence="3" id="KW-0460">Magnesium</keyword>